<dbReference type="NCBIfam" id="TIGR04057">
    <property type="entry name" value="SusC_RagA_signa"/>
    <property type="match status" value="1"/>
</dbReference>
<evidence type="ECO:0000256" key="5">
    <source>
        <dbReference type="ARBA" id="ARBA00023136"/>
    </source>
</evidence>
<sequence>MQKTVYGRRSVYTRPRLLDQLLLLVRTLFYRLHPSTSRPFMLAMKLTIVFLTAAFLQVHANAVSQSVTISGKDLSLKKVFSIIEQQTGFVVLSNKKDLEATKPVTLSVFDMPLQHLLNMVLKDQPVNFRLDGTTIVLSRKPQTNPPGQLNVYRAGVPIDGGVVDSAGKPIQGASVRLLPIDKGTTTNQFGSFSIPNVPPGTYTLEVSFVGYDVHRQRLTVPQYGVMQLGRIVLKRTNTSMDVVEVVVTGYQTLPRDRATGSFSTVNHELLSTRVEPSLMTRMEGLVPGLFSKNGDFNIRGLATLYGERRPLIVVDGFPYEGDINYLNPDDVLNVTVLKDAAAASIYGTRAANGVIVITTRLGSARQTRINFNSTVFITPKPDVSYLDLLNSSETVDLQRDLFNKFHVMEPNGYAVPKVTEAMYKFERGDITQAQLDAILNELRSRNGKSQIDDMLMQSIVSHKHSLSVSGGNEKNQYSINLNYIGNRGYTINTNSEAINLSLNDKAQVFKWLTAEAGIFANFSKNKYADINATQYYRWMPYEILKDDKGNYVPWNYLKSPTEIERLNNLGLLDESWNPLQDMSRYDIRSNSQYVRVQGGFNIKFTKFLNLDVKYQTERGSSYSKNYQSFESWRTANVINDATQITNGEIVKNIPDGGQIWETRGDSRSYTARAQLNFDKRFGTDHQLTAIAGTERRSVLRTSTTLHRFGYNDQNLQFQPVNYDTLGNLKGTQAIGGDFRYIFLDHNNFRNTEERYVSFYGNAGYTFRGRYNLTGSVRVDDSNLWGTDPKYRHLPLWSAGASWRISSEDFMRNLFWLNNLNLRATYGSGGNTARETGPYLIVNSGYYNETDAIGTNIVSPPNKSLRWERTQTTNFGLDYAILKNRISGSFDYYVRKTTDLLGEKPTDPTNAFNSALINYGSLTNKGFEIALNTVNIDRKDFSWSSRISFTKNKNKMTEIAPRSSLLVEYLQGYGTQVKGYAMNSIFNFRSAGLDPTNGTPMVYDKDGKVVTNYDQNGNIVTNMTELAGLVPGGTLDPTYTVGFMNTVRFKRFTFTMMIIANGGNVIRDAIPGTITSAAFNRNMDRRALNYWKKPGDEKLPDVQPAPALRNTSDYYLQYLWFATDANTMKADYIKVRNIGLSYDFASHLSKLTKINGATVLVQVQNPFSWFRNDKDLDPEAYIIATDGATRSLPVMPVYMIGLNVTF</sequence>
<dbReference type="InterPro" id="IPR012910">
    <property type="entry name" value="Plug_dom"/>
</dbReference>
<comment type="similarity">
    <text evidence="7">Belongs to the TonB-dependent receptor family.</text>
</comment>
<dbReference type="SUPFAM" id="SSF56935">
    <property type="entry name" value="Porins"/>
    <property type="match status" value="1"/>
</dbReference>
<evidence type="ECO:0000259" key="8">
    <source>
        <dbReference type="Pfam" id="PF07715"/>
    </source>
</evidence>
<evidence type="ECO:0000256" key="7">
    <source>
        <dbReference type="PROSITE-ProRule" id="PRU01360"/>
    </source>
</evidence>
<protein>
    <submittedName>
        <fullName evidence="9">TonB-linked SusC/RagA family outer membrane protein</fullName>
    </submittedName>
</protein>
<evidence type="ECO:0000313" key="9">
    <source>
        <dbReference type="EMBL" id="RZS72610.1"/>
    </source>
</evidence>
<dbReference type="InterPro" id="IPR037066">
    <property type="entry name" value="Plug_dom_sf"/>
</dbReference>
<keyword evidence="10" id="KW-1185">Reference proteome</keyword>
<dbReference type="InterPro" id="IPR039426">
    <property type="entry name" value="TonB-dep_rcpt-like"/>
</dbReference>
<dbReference type="NCBIfam" id="TIGR04056">
    <property type="entry name" value="OMP_RagA_SusC"/>
    <property type="match status" value="1"/>
</dbReference>
<evidence type="ECO:0000256" key="4">
    <source>
        <dbReference type="ARBA" id="ARBA00022692"/>
    </source>
</evidence>
<dbReference type="PROSITE" id="PS52016">
    <property type="entry name" value="TONB_DEPENDENT_REC_3"/>
    <property type="match status" value="1"/>
</dbReference>
<comment type="caution">
    <text evidence="9">The sequence shown here is derived from an EMBL/GenBank/DDBJ whole genome shotgun (WGS) entry which is preliminary data.</text>
</comment>
<keyword evidence="4 7" id="KW-0812">Transmembrane</keyword>
<name>A0A4Q7MZH5_9BACT</name>
<dbReference type="InterPro" id="IPR008969">
    <property type="entry name" value="CarboxyPept-like_regulatory"/>
</dbReference>
<gene>
    <name evidence="9" type="ORF">EV199_4531</name>
</gene>
<dbReference type="Gene3D" id="2.60.40.1120">
    <property type="entry name" value="Carboxypeptidase-like, regulatory domain"/>
    <property type="match status" value="1"/>
</dbReference>
<dbReference type="InterPro" id="IPR036942">
    <property type="entry name" value="Beta-barrel_TonB_sf"/>
</dbReference>
<dbReference type="GO" id="GO:0009279">
    <property type="term" value="C:cell outer membrane"/>
    <property type="evidence" value="ECO:0007669"/>
    <property type="project" value="UniProtKB-SubCell"/>
</dbReference>
<dbReference type="Gene3D" id="2.170.130.10">
    <property type="entry name" value="TonB-dependent receptor, plug domain"/>
    <property type="match status" value="1"/>
</dbReference>
<dbReference type="Gene3D" id="2.40.170.20">
    <property type="entry name" value="TonB-dependent receptor, beta-barrel domain"/>
    <property type="match status" value="1"/>
</dbReference>
<keyword evidence="6 7" id="KW-0998">Cell outer membrane</keyword>
<keyword evidence="2 7" id="KW-0813">Transport</keyword>
<evidence type="ECO:0000313" key="10">
    <source>
        <dbReference type="Proteomes" id="UP000293874"/>
    </source>
</evidence>
<feature type="domain" description="TonB-dependent receptor plug" evidence="8">
    <location>
        <begin position="257"/>
        <end position="354"/>
    </location>
</feature>
<evidence type="ECO:0000256" key="1">
    <source>
        <dbReference type="ARBA" id="ARBA00004571"/>
    </source>
</evidence>
<evidence type="ECO:0000256" key="2">
    <source>
        <dbReference type="ARBA" id="ARBA00022448"/>
    </source>
</evidence>
<dbReference type="EMBL" id="SGXA01000002">
    <property type="protein sequence ID" value="RZS72610.1"/>
    <property type="molecule type" value="Genomic_DNA"/>
</dbReference>
<dbReference type="RefSeq" id="WP_130543007.1">
    <property type="nucleotide sequence ID" value="NZ_CP042431.1"/>
</dbReference>
<accession>A0A4Q7MZH5</accession>
<dbReference type="Pfam" id="PF07715">
    <property type="entry name" value="Plug"/>
    <property type="match status" value="1"/>
</dbReference>
<keyword evidence="3 7" id="KW-1134">Transmembrane beta strand</keyword>
<dbReference type="Pfam" id="PF13620">
    <property type="entry name" value="CarboxypepD_reg"/>
    <property type="match status" value="1"/>
</dbReference>
<dbReference type="OrthoDB" id="9768177at2"/>
<reference evidence="9 10" key="1">
    <citation type="submission" date="2019-02" db="EMBL/GenBank/DDBJ databases">
        <title>Genomic Encyclopedia of Type Strains, Phase IV (KMG-IV): sequencing the most valuable type-strain genomes for metagenomic binning, comparative biology and taxonomic classification.</title>
        <authorList>
            <person name="Goeker M."/>
        </authorList>
    </citation>
    <scope>NUCLEOTIDE SEQUENCE [LARGE SCALE GENOMIC DNA]</scope>
    <source>
        <strain evidence="9 10">DSM 18116</strain>
    </source>
</reference>
<dbReference type="InterPro" id="IPR023997">
    <property type="entry name" value="TonB-dep_OMP_SusC/RagA_CS"/>
</dbReference>
<dbReference type="InterPro" id="IPR023996">
    <property type="entry name" value="TonB-dep_OMP_SusC/RagA"/>
</dbReference>
<dbReference type="AlphaFoldDB" id="A0A4Q7MZH5"/>
<proteinExistence type="inferred from homology"/>
<organism evidence="9 10">
    <name type="scientific">Pseudobacter ginsenosidimutans</name>
    <dbReference type="NCBI Taxonomy" id="661488"/>
    <lineage>
        <taxon>Bacteria</taxon>
        <taxon>Pseudomonadati</taxon>
        <taxon>Bacteroidota</taxon>
        <taxon>Chitinophagia</taxon>
        <taxon>Chitinophagales</taxon>
        <taxon>Chitinophagaceae</taxon>
        <taxon>Pseudobacter</taxon>
    </lineage>
</organism>
<comment type="subcellular location">
    <subcellularLocation>
        <location evidence="1 7">Cell outer membrane</location>
        <topology evidence="1 7">Multi-pass membrane protein</topology>
    </subcellularLocation>
</comment>
<evidence type="ECO:0000256" key="6">
    <source>
        <dbReference type="ARBA" id="ARBA00023237"/>
    </source>
</evidence>
<dbReference type="SUPFAM" id="SSF49464">
    <property type="entry name" value="Carboxypeptidase regulatory domain-like"/>
    <property type="match status" value="1"/>
</dbReference>
<dbReference type="Proteomes" id="UP000293874">
    <property type="component" value="Unassembled WGS sequence"/>
</dbReference>
<keyword evidence="5 7" id="KW-0472">Membrane</keyword>
<evidence type="ECO:0000256" key="3">
    <source>
        <dbReference type="ARBA" id="ARBA00022452"/>
    </source>
</evidence>